<name>X6P0K4_RETFI</name>
<evidence type="ECO:0000256" key="3">
    <source>
        <dbReference type="PROSITE-ProRule" id="PRU00221"/>
    </source>
</evidence>
<dbReference type="InterPro" id="IPR019775">
    <property type="entry name" value="WD40_repeat_CS"/>
</dbReference>
<feature type="repeat" description="WD" evidence="3">
    <location>
        <begin position="228"/>
        <end position="271"/>
    </location>
</feature>
<dbReference type="Pfam" id="PF00400">
    <property type="entry name" value="WD40"/>
    <property type="match status" value="6"/>
</dbReference>
<evidence type="ECO:0000256" key="1">
    <source>
        <dbReference type="ARBA" id="ARBA00022574"/>
    </source>
</evidence>
<protein>
    <submittedName>
        <fullName evidence="4">WD-40 repeat protein</fullName>
    </submittedName>
</protein>
<evidence type="ECO:0000313" key="5">
    <source>
        <dbReference type="Proteomes" id="UP000023152"/>
    </source>
</evidence>
<dbReference type="OrthoDB" id="427795at2759"/>
<dbReference type="InterPro" id="IPR015943">
    <property type="entry name" value="WD40/YVTN_repeat-like_dom_sf"/>
</dbReference>
<dbReference type="Proteomes" id="UP000023152">
    <property type="component" value="Unassembled WGS sequence"/>
</dbReference>
<dbReference type="PROSITE" id="PS50294">
    <property type="entry name" value="WD_REPEATS_REGION"/>
    <property type="match status" value="4"/>
</dbReference>
<evidence type="ECO:0000313" key="4">
    <source>
        <dbReference type="EMBL" id="ETO31609.1"/>
    </source>
</evidence>
<dbReference type="SMART" id="SM00320">
    <property type="entry name" value="WD40"/>
    <property type="match status" value="7"/>
</dbReference>
<dbReference type="AlphaFoldDB" id="X6P0K4"/>
<dbReference type="PRINTS" id="PR00320">
    <property type="entry name" value="GPROTEINBRPT"/>
</dbReference>
<organism evidence="4 5">
    <name type="scientific">Reticulomyxa filosa</name>
    <dbReference type="NCBI Taxonomy" id="46433"/>
    <lineage>
        <taxon>Eukaryota</taxon>
        <taxon>Sar</taxon>
        <taxon>Rhizaria</taxon>
        <taxon>Retaria</taxon>
        <taxon>Foraminifera</taxon>
        <taxon>Monothalamids</taxon>
        <taxon>Reticulomyxidae</taxon>
        <taxon>Reticulomyxa</taxon>
    </lineage>
</organism>
<feature type="repeat" description="WD" evidence="3">
    <location>
        <begin position="380"/>
        <end position="430"/>
    </location>
</feature>
<dbReference type="InterPro" id="IPR001680">
    <property type="entry name" value="WD40_rpt"/>
</dbReference>
<dbReference type="InterPro" id="IPR036322">
    <property type="entry name" value="WD40_repeat_dom_sf"/>
</dbReference>
<feature type="repeat" description="WD" evidence="3">
    <location>
        <begin position="331"/>
        <end position="379"/>
    </location>
</feature>
<evidence type="ECO:0000256" key="2">
    <source>
        <dbReference type="ARBA" id="ARBA00022737"/>
    </source>
</evidence>
<keyword evidence="5" id="KW-1185">Reference proteome</keyword>
<dbReference type="Gene3D" id="2.130.10.10">
    <property type="entry name" value="YVTN repeat-like/Quinoprotein amine dehydrogenase"/>
    <property type="match status" value="3"/>
</dbReference>
<dbReference type="PROSITE" id="PS50082">
    <property type="entry name" value="WD_REPEATS_2"/>
    <property type="match status" value="6"/>
</dbReference>
<dbReference type="SUPFAM" id="SSF50978">
    <property type="entry name" value="WD40 repeat-like"/>
    <property type="match status" value="1"/>
</dbReference>
<comment type="caution">
    <text evidence="4">The sequence shown here is derived from an EMBL/GenBank/DDBJ whole genome shotgun (WGS) entry which is preliminary data.</text>
</comment>
<gene>
    <name evidence="4" type="ORF">RFI_05513</name>
</gene>
<dbReference type="PROSITE" id="PS00678">
    <property type="entry name" value="WD_REPEATS_1"/>
    <property type="match status" value="5"/>
</dbReference>
<dbReference type="InterPro" id="IPR020472">
    <property type="entry name" value="WD40_PAC1"/>
</dbReference>
<dbReference type="PANTHER" id="PTHR19848:SF8">
    <property type="entry name" value="F-BOX AND WD REPEAT DOMAIN CONTAINING 7"/>
    <property type="match status" value="1"/>
</dbReference>
<dbReference type="CDD" id="cd00200">
    <property type="entry name" value="WD40"/>
    <property type="match status" value="1"/>
</dbReference>
<sequence length="471" mass="54964">MNKSFLFRILKNLKSIAHTMEKQNIFSLVSQLYKKKVFIYTNTKKEKKVQKQPQVEIIERMLTVMNEKQTPTKLILLEEEQKKAENEIQIIIQHWIRIFNIKLGWIHNFDKIVINYTIFIFMLDTFRSSAKLINTFTGHTDTVWSIDYSTFDDHQLICSGSFDKTVCVWDMETNKQIQFFNGHSSPVYNVKFSSYHYYYHRRNVICSSSQDKTIRFWDIKDTQQLKILNGHTEDVYDIKFSPFNYGRYLCSGSYDTSIRLWDVETSKTLHIFNGHTKGVWCIDFSSLHSNNSNTNNSIGIIGGNGYTFCSGSYDATIRVWDIERTKQLIVLQGHRHWISSVKYGSNQSRNSGCENTILSGSHDNSVCLWDIRSGKQIEWFCRHEREVNAVEYSPFVVNNSKIGGSNVICSASNDNTIRFWDIRSSKKELYMIKGDTREDNRILCFKFLSLKANSGVYLCYGSYKGLIRVWG</sequence>
<dbReference type="PANTHER" id="PTHR19848">
    <property type="entry name" value="WD40 REPEAT PROTEIN"/>
    <property type="match status" value="1"/>
</dbReference>
<accession>X6P0K4</accession>
<feature type="repeat" description="WD" evidence="3">
    <location>
        <begin position="180"/>
        <end position="227"/>
    </location>
</feature>
<feature type="repeat" description="WD" evidence="3">
    <location>
        <begin position="304"/>
        <end position="330"/>
    </location>
</feature>
<reference evidence="4 5" key="1">
    <citation type="journal article" date="2013" name="Curr. Biol.">
        <title>The Genome of the Foraminiferan Reticulomyxa filosa.</title>
        <authorList>
            <person name="Glockner G."/>
            <person name="Hulsmann N."/>
            <person name="Schleicher M."/>
            <person name="Noegel A.A."/>
            <person name="Eichinger L."/>
            <person name="Gallinger C."/>
            <person name="Pawlowski J."/>
            <person name="Sierra R."/>
            <person name="Euteneuer U."/>
            <person name="Pillet L."/>
            <person name="Moustafa A."/>
            <person name="Platzer M."/>
            <person name="Groth M."/>
            <person name="Szafranski K."/>
            <person name="Schliwa M."/>
        </authorList>
    </citation>
    <scope>NUCLEOTIDE SEQUENCE [LARGE SCALE GENOMIC DNA]</scope>
</reference>
<proteinExistence type="predicted"/>
<dbReference type="EMBL" id="ASPP01004819">
    <property type="protein sequence ID" value="ETO31609.1"/>
    <property type="molecule type" value="Genomic_DNA"/>
</dbReference>
<keyword evidence="2" id="KW-0677">Repeat</keyword>
<feature type="repeat" description="WD" evidence="3">
    <location>
        <begin position="136"/>
        <end position="179"/>
    </location>
</feature>
<keyword evidence="1 3" id="KW-0853">WD repeat</keyword>